<keyword evidence="2" id="KW-1185">Reference proteome</keyword>
<dbReference type="KEGG" id="rca:Rcas_1554"/>
<reference evidence="1 2" key="1">
    <citation type="submission" date="2007-08" db="EMBL/GenBank/DDBJ databases">
        <title>Complete sequence of Roseiflexus castenholzii DSM 13941.</title>
        <authorList>
            <consortium name="US DOE Joint Genome Institute"/>
            <person name="Copeland A."/>
            <person name="Lucas S."/>
            <person name="Lapidus A."/>
            <person name="Barry K."/>
            <person name="Glavina del Rio T."/>
            <person name="Dalin E."/>
            <person name="Tice H."/>
            <person name="Pitluck S."/>
            <person name="Thompson L.S."/>
            <person name="Brettin T."/>
            <person name="Bruce D."/>
            <person name="Detter J.C."/>
            <person name="Han C."/>
            <person name="Tapia R."/>
            <person name="Schmutz J."/>
            <person name="Larimer F."/>
            <person name="Land M."/>
            <person name="Hauser L."/>
            <person name="Kyrpides N."/>
            <person name="Mikhailova N."/>
            <person name="Bryant D.A."/>
            <person name="Hanada S."/>
            <person name="Tsukatani Y."/>
            <person name="Richardson P."/>
        </authorList>
    </citation>
    <scope>NUCLEOTIDE SEQUENCE [LARGE SCALE GENOMIC DNA]</scope>
    <source>
        <strain evidence="2">DSM 13941 / HLO8</strain>
    </source>
</reference>
<dbReference type="NCBIfam" id="TIGR02436">
    <property type="entry name" value="four helix bundle protein"/>
    <property type="match status" value="1"/>
</dbReference>
<dbReference type="AlphaFoldDB" id="A7NJH7"/>
<dbReference type="STRING" id="383372.Rcas_1554"/>
<keyword evidence="1" id="KW-0689">Ribosomal protein</keyword>
<dbReference type="SUPFAM" id="SSF158446">
    <property type="entry name" value="IVS-encoded protein-like"/>
    <property type="match status" value="1"/>
</dbReference>
<evidence type="ECO:0000313" key="1">
    <source>
        <dbReference type="EMBL" id="ABU57647.1"/>
    </source>
</evidence>
<accession>A7NJH7</accession>
<dbReference type="InterPro" id="IPR036583">
    <property type="entry name" value="23S_rRNA_IVS_sf"/>
</dbReference>
<dbReference type="EMBL" id="CP000804">
    <property type="protein sequence ID" value="ABU57647.1"/>
    <property type="molecule type" value="Genomic_DNA"/>
</dbReference>
<dbReference type="PANTHER" id="PTHR38471">
    <property type="entry name" value="FOUR HELIX BUNDLE PROTEIN"/>
    <property type="match status" value="1"/>
</dbReference>
<name>A7NJH7_ROSCS</name>
<keyword evidence="1" id="KW-0687">Ribonucleoprotein</keyword>
<dbReference type="Gene3D" id="1.20.1440.60">
    <property type="entry name" value="23S rRNA-intervening sequence"/>
    <property type="match status" value="1"/>
</dbReference>
<dbReference type="OrthoDB" id="160990at2"/>
<dbReference type="CDD" id="cd16377">
    <property type="entry name" value="23S_rRNA_IVP_like"/>
    <property type="match status" value="1"/>
</dbReference>
<dbReference type="Proteomes" id="UP000000263">
    <property type="component" value="Chromosome"/>
</dbReference>
<gene>
    <name evidence="1" type="ordered locus">Rcas_1554</name>
</gene>
<dbReference type="InterPro" id="IPR012657">
    <property type="entry name" value="23S_rRNA-intervening_sequence"/>
</dbReference>
<dbReference type="Pfam" id="PF05635">
    <property type="entry name" value="23S_rRNA_IVP"/>
    <property type="match status" value="1"/>
</dbReference>
<evidence type="ECO:0000313" key="2">
    <source>
        <dbReference type="Proteomes" id="UP000000263"/>
    </source>
</evidence>
<proteinExistence type="predicted"/>
<dbReference type="HOGENOM" id="CLU_129874_2_0_0"/>
<organism evidence="1 2">
    <name type="scientific">Roseiflexus castenholzii (strain DSM 13941 / HLO8)</name>
    <dbReference type="NCBI Taxonomy" id="383372"/>
    <lineage>
        <taxon>Bacteria</taxon>
        <taxon>Bacillati</taxon>
        <taxon>Chloroflexota</taxon>
        <taxon>Chloroflexia</taxon>
        <taxon>Chloroflexales</taxon>
        <taxon>Roseiflexineae</taxon>
        <taxon>Roseiflexaceae</taxon>
        <taxon>Roseiflexus</taxon>
    </lineage>
</organism>
<sequence>MRVESSVAMVKGYTHRNLILWNRAQQLALDVITIARRMPNTWSNAVIARQIIASATSIGANIAEGHGRYTPGAHRNHLAIAKGSTAETDRWLDLLRRSGYLSEEDEARLHSECQEIAAMLTSKTGACHPITHVNDS</sequence>
<dbReference type="GO" id="GO:0005840">
    <property type="term" value="C:ribosome"/>
    <property type="evidence" value="ECO:0007669"/>
    <property type="project" value="UniProtKB-KW"/>
</dbReference>
<dbReference type="PANTHER" id="PTHR38471:SF2">
    <property type="entry name" value="FOUR HELIX BUNDLE PROTEIN"/>
    <property type="match status" value="1"/>
</dbReference>
<protein>
    <submittedName>
        <fullName evidence="1">S23 ribosomal protein</fullName>
    </submittedName>
</protein>